<dbReference type="EMBL" id="CP049742">
    <property type="protein sequence ID" value="QPC45902.1"/>
    <property type="molecule type" value="Genomic_DNA"/>
</dbReference>
<feature type="transmembrane region" description="Helical" evidence="1">
    <location>
        <begin position="97"/>
        <end position="114"/>
    </location>
</feature>
<evidence type="ECO:0000313" key="3">
    <source>
        <dbReference type="Proteomes" id="UP000593626"/>
    </source>
</evidence>
<organism evidence="2 3">
    <name type="scientific">Mangrovibacillus cuniculi</name>
    <dbReference type="NCBI Taxonomy" id="2593652"/>
    <lineage>
        <taxon>Bacteria</taxon>
        <taxon>Bacillati</taxon>
        <taxon>Bacillota</taxon>
        <taxon>Bacilli</taxon>
        <taxon>Bacillales</taxon>
        <taxon>Bacillaceae</taxon>
        <taxon>Mangrovibacillus</taxon>
    </lineage>
</organism>
<feature type="transmembrane region" description="Helical" evidence="1">
    <location>
        <begin position="72"/>
        <end position="91"/>
    </location>
</feature>
<evidence type="ECO:0000256" key="1">
    <source>
        <dbReference type="SAM" id="Phobius"/>
    </source>
</evidence>
<sequence>MNRNVKKFLNKTFIALQVAIFLFALFISSSTMEIFSWYEPLTMGAFFALLVVLPLQAIVSIGLSFSKKKIQLLSSLHLLLLTAMMVCMIMFQNQLSWLMTLVLVVQVIIITFFVKKLATKEN</sequence>
<protein>
    <submittedName>
        <fullName evidence="2">Uncharacterized protein</fullName>
    </submittedName>
</protein>
<dbReference type="KEGG" id="mcui:G8O30_02490"/>
<keyword evidence="1" id="KW-0472">Membrane</keyword>
<name>A0A7S8C9I4_9BACI</name>
<proteinExistence type="predicted"/>
<evidence type="ECO:0000313" key="2">
    <source>
        <dbReference type="EMBL" id="QPC45902.1"/>
    </source>
</evidence>
<dbReference type="AlphaFoldDB" id="A0A7S8C9I4"/>
<gene>
    <name evidence="2" type="ORF">G8O30_02490</name>
</gene>
<accession>A0A7S8C9I4</accession>
<feature type="transmembrane region" description="Helical" evidence="1">
    <location>
        <begin position="44"/>
        <end position="65"/>
    </location>
</feature>
<keyword evidence="1" id="KW-0812">Transmembrane</keyword>
<reference evidence="2 3" key="1">
    <citation type="submission" date="2019-07" db="EMBL/GenBank/DDBJ databases">
        <title>Genome sequence of 2 isolates from Red Sea Mangroves.</title>
        <authorList>
            <person name="Sefrji F."/>
            <person name="Michoud G."/>
            <person name="Merlino G."/>
            <person name="Daffonchio D."/>
        </authorList>
    </citation>
    <scope>NUCLEOTIDE SEQUENCE [LARGE SCALE GENOMIC DNA]</scope>
    <source>
        <strain evidence="2 3">R1DC41</strain>
    </source>
</reference>
<keyword evidence="1" id="KW-1133">Transmembrane helix</keyword>
<feature type="transmembrane region" description="Helical" evidence="1">
    <location>
        <begin position="12"/>
        <end position="38"/>
    </location>
</feature>
<dbReference type="Proteomes" id="UP000593626">
    <property type="component" value="Chromosome"/>
</dbReference>
<keyword evidence="3" id="KW-1185">Reference proteome</keyword>
<dbReference type="RefSeq" id="WP_239673422.1">
    <property type="nucleotide sequence ID" value="NZ_CP049742.1"/>
</dbReference>